<keyword evidence="5" id="KW-0539">Nucleus</keyword>
<protein>
    <recommendedName>
        <fullName evidence="8">HAT C-terminal dimerisation domain-containing protein</fullName>
    </recommendedName>
</protein>
<dbReference type="Proteomes" id="UP000676336">
    <property type="component" value="Unassembled WGS sequence"/>
</dbReference>
<evidence type="ECO:0000256" key="1">
    <source>
        <dbReference type="ARBA" id="ARBA00004123"/>
    </source>
</evidence>
<organism evidence="6 7">
    <name type="scientific">Rotaria magnacalcarata</name>
    <dbReference type="NCBI Taxonomy" id="392030"/>
    <lineage>
        <taxon>Eukaryota</taxon>
        <taxon>Metazoa</taxon>
        <taxon>Spiralia</taxon>
        <taxon>Gnathifera</taxon>
        <taxon>Rotifera</taxon>
        <taxon>Eurotatoria</taxon>
        <taxon>Bdelloidea</taxon>
        <taxon>Philodinida</taxon>
        <taxon>Philodinidae</taxon>
        <taxon>Rotaria</taxon>
    </lineage>
</organism>
<dbReference type="EMBL" id="CAJOBI010000800">
    <property type="protein sequence ID" value="CAF3845758.1"/>
    <property type="molecule type" value="Genomic_DNA"/>
</dbReference>
<proteinExistence type="predicted"/>
<reference evidence="6" key="1">
    <citation type="submission" date="2021-02" db="EMBL/GenBank/DDBJ databases">
        <authorList>
            <person name="Nowell W R."/>
        </authorList>
    </citation>
    <scope>NUCLEOTIDE SEQUENCE</scope>
</reference>
<comment type="caution">
    <text evidence="6">The sequence shown here is derived from an EMBL/GenBank/DDBJ whole genome shotgun (WGS) entry which is preliminary data.</text>
</comment>
<evidence type="ECO:0000313" key="6">
    <source>
        <dbReference type="EMBL" id="CAF3845758.1"/>
    </source>
</evidence>
<evidence type="ECO:0000256" key="4">
    <source>
        <dbReference type="ARBA" id="ARBA00022833"/>
    </source>
</evidence>
<keyword evidence="2" id="KW-0479">Metal-binding</keyword>
<gene>
    <name evidence="6" type="ORF">SMN809_LOCUS3721</name>
</gene>
<comment type="subcellular location">
    <subcellularLocation>
        <location evidence="1">Nucleus</location>
    </subcellularLocation>
</comment>
<dbReference type="PANTHER" id="PTHR46481:SF10">
    <property type="entry name" value="ZINC FINGER BED DOMAIN-CONTAINING PROTEIN 39"/>
    <property type="match status" value="1"/>
</dbReference>
<evidence type="ECO:0000256" key="5">
    <source>
        <dbReference type="ARBA" id="ARBA00023242"/>
    </source>
</evidence>
<evidence type="ECO:0000256" key="2">
    <source>
        <dbReference type="ARBA" id="ARBA00022723"/>
    </source>
</evidence>
<dbReference type="AlphaFoldDB" id="A0A8S2KAW3"/>
<dbReference type="GO" id="GO:0008270">
    <property type="term" value="F:zinc ion binding"/>
    <property type="evidence" value="ECO:0007669"/>
    <property type="project" value="UniProtKB-KW"/>
</dbReference>
<accession>A0A8S2KAW3</accession>
<name>A0A8S2KAW3_9BILA</name>
<sequence>MVICQCCERVSLSKAHCSHTDCDNHKKYQINPYSYICFDIHHQLQQIFYREDNIKCFTLQSQPSNNSMSDVYDGEVYRSLLREVETNEVSFIITLIMNVDGIAIGNNTEESLWIMTCAINEIKRQDRFKIHNAIICGICSCFKKPSRSIMQILLKPIVEQLLLLEKHHLFQMKAYSNDYKLIRTYLIGVCNDKPANSLVQNAPEPIGKYGCTRCELSVDDDQIYLRSTARYELIAKKLAKSQHRNQHLSKEDVSNLQLGYLGKCTLTNLSYFDRGYSFLMDTLHTIYHGAFKRLMKLWFHSKYRAQQWSIRQYMQDIEGDLQRFHYPSTTTRAPRTIMKYYRLKANESRTILLITYPIFKKYLKPIYYKHLQLLSFSLHIGELREINPLKLIEMKILLEKFVYTFHFLYSRLASSTNGSKHLPREIENNLELIKNSSYLADTYCTSSSLYPLISELQGYKRKSETSDNYQVHKLTSIISENDKRELFLKFGKELSIYNKCIIKGVTFTTLHCSKSKQFQDCAVLYKRENEFCFGLINKIILIKKKKSFAAIEYKQVFIEEDEGLPEEGMFEGDDQPITELSTNKFKQNRINKAIAKYLIIKCNLPLSMVENNAFREFIKECNIKWNQISAKTLKQNSIAAFTEKVNKTIYEELKAVDHLTLTVDGWCDRRCRSFLGITCHYIDSKMVPQSCLLDFVRLKSPHTGENIHETTERILDRFNMKEKVYKIVTDNASSMIKAYKFGLSVDDEIIDDDNEAQLMANAHTTFNAFDQEVDTSSFHFINIPQDDGDLIDGDNPSNIRLSCFAHTLQLCIRDGLKNPSYVPKVLAKCQALAKFSNKSSRIADLLEQLNKNINKMNLTRWNSEYMLIKSIYSIGKNDLELITSLMDNGIKFSNNDFIILEELIDILEPFYEISIKCQAGTTVTASLVVPSIVYLTAHLRDIKQNVSFCAKLIQQLQESIKTRFSGIFNRLNLGELIDNAPYADSLYLMAAVLDPSFKFYWIRDLQLSVPMETRLKQSIIQLIIDEMNNDSTTTTTELHEINFSSTTSSSFTTTPKAKRRKLFNYDDSRTNGSNESTKLDPRVELDAYLNDPVHTKFSDYWFHSQLKMLKKLIARLFSVQASSAPIERVFSHAGLILSSRRTNMNEQLFRDLVLLRVNQNLL</sequence>
<dbReference type="SUPFAM" id="SSF53098">
    <property type="entry name" value="Ribonuclease H-like"/>
    <property type="match status" value="1"/>
</dbReference>
<dbReference type="PANTHER" id="PTHR46481">
    <property type="entry name" value="ZINC FINGER BED DOMAIN-CONTAINING PROTEIN 4"/>
    <property type="match status" value="1"/>
</dbReference>
<dbReference type="InterPro" id="IPR052035">
    <property type="entry name" value="ZnF_BED_domain_contain"/>
</dbReference>
<evidence type="ECO:0000256" key="3">
    <source>
        <dbReference type="ARBA" id="ARBA00022771"/>
    </source>
</evidence>
<evidence type="ECO:0008006" key="8">
    <source>
        <dbReference type="Google" id="ProtNLM"/>
    </source>
</evidence>
<dbReference type="GO" id="GO:0005634">
    <property type="term" value="C:nucleus"/>
    <property type="evidence" value="ECO:0007669"/>
    <property type="project" value="UniProtKB-SubCell"/>
</dbReference>
<dbReference type="InterPro" id="IPR012337">
    <property type="entry name" value="RNaseH-like_sf"/>
</dbReference>
<keyword evidence="3" id="KW-0863">Zinc-finger</keyword>
<evidence type="ECO:0000313" key="7">
    <source>
        <dbReference type="Proteomes" id="UP000676336"/>
    </source>
</evidence>
<keyword evidence="4" id="KW-0862">Zinc</keyword>